<name>A0ABW8SVH8_9CLOT</name>
<comment type="caution">
    <text evidence="1">The sequence shown here is derived from an EMBL/GenBank/DDBJ whole genome shotgun (WGS) entry which is preliminary data.</text>
</comment>
<proteinExistence type="predicted"/>
<organism evidence="1 2">
    <name type="scientific">Candidatus Clostridium eludens</name>
    <dbReference type="NCBI Taxonomy" id="3381663"/>
    <lineage>
        <taxon>Bacteria</taxon>
        <taxon>Bacillati</taxon>
        <taxon>Bacillota</taxon>
        <taxon>Clostridia</taxon>
        <taxon>Eubacteriales</taxon>
        <taxon>Clostridiaceae</taxon>
        <taxon>Clostridium</taxon>
    </lineage>
</organism>
<dbReference type="EMBL" id="JBJHZX010000100">
    <property type="protein sequence ID" value="MFL0198816.1"/>
    <property type="molecule type" value="Genomic_DNA"/>
</dbReference>
<reference evidence="1 2" key="1">
    <citation type="submission" date="2024-11" db="EMBL/GenBank/DDBJ databases">
        <authorList>
            <person name="Heng Y.C."/>
            <person name="Lim A.C.H."/>
            <person name="Lee J.K.Y."/>
            <person name="Kittelmann S."/>
        </authorList>
    </citation>
    <scope>NUCLEOTIDE SEQUENCE [LARGE SCALE GENOMIC DNA]</scope>
    <source>
        <strain evidence="1 2">WILCCON 0269</strain>
    </source>
</reference>
<keyword evidence="2" id="KW-1185">Reference proteome</keyword>
<dbReference type="RefSeq" id="WP_406794931.1">
    <property type="nucleotide sequence ID" value="NZ_JBJHZX010000100.1"/>
</dbReference>
<evidence type="ECO:0000313" key="2">
    <source>
        <dbReference type="Proteomes" id="UP001623660"/>
    </source>
</evidence>
<accession>A0ABW8SVH8</accession>
<gene>
    <name evidence="1" type="ORF">ACJDU8_25175</name>
</gene>
<dbReference type="Proteomes" id="UP001623660">
    <property type="component" value="Unassembled WGS sequence"/>
</dbReference>
<protein>
    <submittedName>
        <fullName evidence="1">Uncharacterized protein</fullName>
    </submittedName>
</protein>
<sequence>MPVIPIDQDYSNINCFIDSLFSADVRNLKTITNAITSGSFYVNFSSQSDKIVKVWTAAWQALNNIPYNAEDFLHCQPSDKTVIAFLSHFIYNNNLRMQFPQLEYLGGKANTQLPIYQLTGYTEYCFYSDGKWQMDTVNKFLQLLMLGGHFVFIQDKIDLPPNVSVQSYYESFKNSKEFEIYRRKDPGNSHYTSLLNTTGYYVPDINSDKAPNPCPFMMAYLVASTNSNIIIKEPYSTFMQLEGWESPYGRHNTDYDNYKSTLWNISTFGACAYSEKRGTTIFLAPYEWKPEINEDTIMPKYAGAETRQKWLNVDLIKI</sequence>
<evidence type="ECO:0000313" key="1">
    <source>
        <dbReference type="EMBL" id="MFL0198816.1"/>
    </source>
</evidence>